<dbReference type="PROSITE" id="PS51186">
    <property type="entry name" value="GNAT"/>
    <property type="match status" value="1"/>
</dbReference>
<dbReference type="PANTHER" id="PTHR43451">
    <property type="entry name" value="ACETYLTRANSFERASE (GNAT) FAMILY PROTEIN"/>
    <property type="match status" value="1"/>
</dbReference>
<proteinExistence type="predicted"/>
<dbReference type="SUPFAM" id="SSF55729">
    <property type="entry name" value="Acyl-CoA N-acyltransferases (Nat)"/>
    <property type="match status" value="1"/>
</dbReference>
<keyword evidence="3" id="KW-1185">Reference proteome</keyword>
<dbReference type="Proteomes" id="UP000095039">
    <property type="component" value="Unassembled WGS sequence"/>
</dbReference>
<reference evidence="2 3" key="1">
    <citation type="journal article" date="2012" name="Science">
        <title>Ecological populations of bacteria act as socially cohesive units of antibiotic production and resistance.</title>
        <authorList>
            <person name="Cordero O.X."/>
            <person name="Wildschutte H."/>
            <person name="Kirkup B."/>
            <person name="Proehl S."/>
            <person name="Ngo L."/>
            <person name="Hussain F."/>
            <person name="Le Roux F."/>
            <person name="Mincer T."/>
            <person name="Polz M.F."/>
        </authorList>
    </citation>
    <scope>NUCLEOTIDE SEQUENCE [LARGE SCALE GENOMIC DNA]</scope>
    <source>
        <strain evidence="2 3">FF-454</strain>
    </source>
</reference>
<dbReference type="EMBL" id="AJWN02000046">
    <property type="protein sequence ID" value="OEE61572.1"/>
    <property type="molecule type" value="Genomic_DNA"/>
</dbReference>
<name>A0A1E5C8P8_9GAMM</name>
<dbReference type="InterPro" id="IPR052564">
    <property type="entry name" value="N-acetyltrans/Recomb-assoc"/>
</dbReference>
<dbReference type="CDD" id="cd04301">
    <property type="entry name" value="NAT_SF"/>
    <property type="match status" value="1"/>
</dbReference>
<dbReference type="Pfam" id="PF13673">
    <property type="entry name" value="Acetyltransf_10"/>
    <property type="match status" value="1"/>
</dbReference>
<dbReference type="Gene3D" id="3.40.630.30">
    <property type="match status" value="1"/>
</dbReference>
<dbReference type="InterPro" id="IPR016181">
    <property type="entry name" value="Acyl_CoA_acyltransferase"/>
</dbReference>
<evidence type="ECO:0000259" key="1">
    <source>
        <dbReference type="PROSITE" id="PS51186"/>
    </source>
</evidence>
<organism evidence="2 3">
    <name type="scientific">Enterovibrio norvegicus FF-454</name>
    <dbReference type="NCBI Taxonomy" id="1185651"/>
    <lineage>
        <taxon>Bacteria</taxon>
        <taxon>Pseudomonadati</taxon>
        <taxon>Pseudomonadota</taxon>
        <taxon>Gammaproteobacteria</taxon>
        <taxon>Vibrionales</taxon>
        <taxon>Vibrionaceae</taxon>
        <taxon>Enterovibrio</taxon>
    </lineage>
</organism>
<dbReference type="InterPro" id="IPR000182">
    <property type="entry name" value="GNAT_dom"/>
</dbReference>
<protein>
    <submittedName>
        <fullName evidence="2">GNAT family N-acetyltransferase</fullName>
    </submittedName>
</protein>
<comment type="caution">
    <text evidence="2">The sequence shown here is derived from an EMBL/GenBank/DDBJ whole genome shotgun (WGS) entry which is preliminary data.</text>
</comment>
<dbReference type="AlphaFoldDB" id="A0A1E5C8P8"/>
<accession>A0A1E5C8P8</accession>
<dbReference type="PANTHER" id="PTHR43451:SF1">
    <property type="entry name" value="ACETYLTRANSFERASE"/>
    <property type="match status" value="1"/>
</dbReference>
<evidence type="ECO:0000313" key="2">
    <source>
        <dbReference type="EMBL" id="OEE61572.1"/>
    </source>
</evidence>
<gene>
    <name evidence="2" type="ORF">A1OK_09445</name>
</gene>
<feature type="domain" description="N-acetyltransferase" evidence="1">
    <location>
        <begin position="1"/>
        <end position="148"/>
    </location>
</feature>
<dbReference type="RefSeq" id="WP_016959975.1">
    <property type="nucleotide sequence ID" value="NZ_AJWN02000046.1"/>
</dbReference>
<dbReference type="GO" id="GO:0016747">
    <property type="term" value="F:acyltransferase activity, transferring groups other than amino-acyl groups"/>
    <property type="evidence" value="ECO:0007669"/>
    <property type="project" value="InterPro"/>
</dbReference>
<evidence type="ECO:0000313" key="3">
    <source>
        <dbReference type="Proteomes" id="UP000095039"/>
    </source>
</evidence>
<sequence length="148" mass="16589">MIIEETEFADLASVVEFVGRVANTNILPNFSEEGREFFTTKVLPDVETTFDRTCFQSAKMTDNGKLIGFGAIRDKDYITHLFVDSDYQGRGLGKLLLQHLLALADADEVRLRASVNSVSFYASQGFNTTDSEAVFNGIRFVPMCWVRT</sequence>